<reference evidence="2" key="1">
    <citation type="submission" date="2017-02" db="UniProtKB">
        <authorList>
            <consortium name="WormBaseParasite"/>
        </authorList>
    </citation>
    <scope>IDENTIFICATION</scope>
</reference>
<proteinExistence type="predicted"/>
<evidence type="ECO:0000313" key="1">
    <source>
        <dbReference type="Proteomes" id="UP000036681"/>
    </source>
</evidence>
<evidence type="ECO:0000313" key="2">
    <source>
        <dbReference type="WBParaSite" id="ALUE_0000062301-mRNA-1"/>
    </source>
</evidence>
<organism evidence="1 2">
    <name type="scientific">Ascaris lumbricoides</name>
    <name type="common">Giant roundworm</name>
    <dbReference type="NCBI Taxonomy" id="6252"/>
    <lineage>
        <taxon>Eukaryota</taxon>
        <taxon>Metazoa</taxon>
        <taxon>Ecdysozoa</taxon>
        <taxon>Nematoda</taxon>
        <taxon>Chromadorea</taxon>
        <taxon>Rhabditida</taxon>
        <taxon>Spirurina</taxon>
        <taxon>Ascaridomorpha</taxon>
        <taxon>Ascaridoidea</taxon>
        <taxon>Ascarididae</taxon>
        <taxon>Ascaris</taxon>
    </lineage>
</organism>
<dbReference type="Proteomes" id="UP000036681">
    <property type="component" value="Unplaced"/>
</dbReference>
<dbReference type="AlphaFoldDB" id="A0A0M3HGH8"/>
<accession>A0A0M3HGH8</accession>
<name>A0A0M3HGH8_ASCLU</name>
<protein>
    <submittedName>
        <fullName evidence="2">Uncharacterized protein</fullName>
    </submittedName>
</protein>
<dbReference type="WBParaSite" id="ALUE_0000062301-mRNA-1">
    <property type="protein sequence ID" value="ALUE_0000062301-mRNA-1"/>
    <property type="gene ID" value="ALUE_0000062301"/>
</dbReference>
<sequence>MQISPSVRASCTLQSYYSEIIEERSEKDMLPVRLQYQPTPRNASVIMLLVLYLSLPHRHVPLPLRPIHLRCRFHLQHPHHPQIPSPRRRSLPLLHLFPWSLPPFPAVVLRYVH</sequence>
<keyword evidence="1" id="KW-1185">Reference proteome</keyword>